<reference evidence="1 2" key="1">
    <citation type="submission" date="2020-02" db="EMBL/GenBank/DDBJ databases">
        <title>Draft genome sequence of Lactococcus sp. Hs20B0-1.</title>
        <authorList>
            <person name="Noda S."/>
            <person name="Yuki M."/>
            <person name="Ohkuma M."/>
        </authorList>
    </citation>
    <scope>NUCLEOTIDE SEQUENCE [LARGE SCALE GENOMIC DNA]</scope>
    <source>
        <strain evidence="1 2">Hs20B0-1</strain>
    </source>
</reference>
<dbReference type="InterPro" id="IPR047665">
    <property type="entry name" value="ComGG_streptococcus-type"/>
</dbReference>
<evidence type="ECO:0000313" key="2">
    <source>
        <dbReference type="Proteomes" id="UP000475928"/>
    </source>
</evidence>
<keyword evidence="2" id="KW-1185">Reference proteome</keyword>
<dbReference type="AlphaFoldDB" id="A0A6A0B8F5"/>
<accession>A0A6A0B8F5</accession>
<evidence type="ECO:0000313" key="1">
    <source>
        <dbReference type="EMBL" id="GFH41126.1"/>
    </source>
</evidence>
<protein>
    <recommendedName>
        <fullName evidence="3">Competence protein ComGG</fullName>
    </recommendedName>
</protein>
<comment type="caution">
    <text evidence="1">The sequence shown here is derived from an EMBL/GenBank/DDBJ whole genome shotgun (WGS) entry which is preliminary data.</text>
</comment>
<organism evidence="1 2">
    <name type="scientific">Pseudolactococcus insecticola</name>
    <dbReference type="NCBI Taxonomy" id="2709158"/>
    <lineage>
        <taxon>Bacteria</taxon>
        <taxon>Bacillati</taxon>
        <taxon>Bacillota</taxon>
        <taxon>Bacilli</taxon>
        <taxon>Lactobacillales</taxon>
        <taxon>Streptococcaceae</taxon>
        <taxon>Pseudolactococcus</taxon>
    </lineage>
</organism>
<evidence type="ECO:0008006" key="3">
    <source>
        <dbReference type="Google" id="ProtNLM"/>
    </source>
</evidence>
<dbReference type="EMBL" id="BLLH01000009">
    <property type="protein sequence ID" value="GFH41126.1"/>
    <property type="molecule type" value="Genomic_DNA"/>
</dbReference>
<dbReference type="NCBIfam" id="NF041014">
    <property type="entry name" value="pilin_ComGG_2"/>
    <property type="match status" value="1"/>
</dbReference>
<proteinExistence type="predicted"/>
<name>A0A6A0B8F5_9LACT</name>
<gene>
    <name evidence="1" type="ORF">Hs20B_15240</name>
</gene>
<dbReference type="Proteomes" id="UP000475928">
    <property type="component" value="Unassembled WGS sequence"/>
</dbReference>
<sequence length="93" mass="10647">MLYALLLSVVFGMVLSFYLTAIVDNQRNLISQKQFLTAQLMAKMTQQVVKNESGQIRFNQGISSYQTTQNTIKITVQLENAVAYRFEFSNMVK</sequence>